<protein>
    <submittedName>
        <fullName evidence="7">YihY family inner membrane protein</fullName>
    </submittedName>
</protein>
<feature type="transmembrane region" description="Helical" evidence="6">
    <location>
        <begin position="241"/>
        <end position="264"/>
    </location>
</feature>
<evidence type="ECO:0000256" key="5">
    <source>
        <dbReference type="ARBA" id="ARBA00023136"/>
    </source>
</evidence>
<dbReference type="PANTHER" id="PTHR30213">
    <property type="entry name" value="INNER MEMBRANE PROTEIN YHJD"/>
    <property type="match status" value="1"/>
</dbReference>
<keyword evidence="4 6" id="KW-1133">Transmembrane helix</keyword>
<feature type="transmembrane region" description="Helical" evidence="6">
    <location>
        <begin position="175"/>
        <end position="193"/>
    </location>
</feature>
<evidence type="ECO:0000256" key="6">
    <source>
        <dbReference type="SAM" id="Phobius"/>
    </source>
</evidence>
<dbReference type="Proteomes" id="UP001517376">
    <property type="component" value="Unassembled WGS sequence"/>
</dbReference>
<feature type="transmembrane region" description="Helical" evidence="6">
    <location>
        <begin position="205"/>
        <end position="229"/>
    </location>
</feature>
<evidence type="ECO:0000256" key="2">
    <source>
        <dbReference type="ARBA" id="ARBA00022475"/>
    </source>
</evidence>
<feature type="transmembrane region" description="Helical" evidence="6">
    <location>
        <begin position="91"/>
        <end position="114"/>
    </location>
</feature>
<accession>A0ABW9Y479</accession>
<proteinExistence type="predicted"/>
<evidence type="ECO:0000313" key="7">
    <source>
        <dbReference type="EMBL" id="NBE07348.1"/>
    </source>
</evidence>
<evidence type="ECO:0000256" key="1">
    <source>
        <dbReference type="ARBA" id="ARBA00004651"/>
    </source>
</evidence>
<dbReference type="NCBIfam" id="TIGR00765">
    <property type="entry name" value="yihY_not_rbn"/>
    <property type="match status" value="1"/>
</dbReference>
<organism evidence="7 8">
    <name type="scientific">Paragemmobacter ruber</name>
    <dbReference type="NCBI Taxonomy" id="1985673"/>
    <lineage>
        <taxon>Bacteria</taxon>
        <taxon>Pseudomonadati</taxon>
        <taxon>Pseudomonadota</taxon>
        <taxon>Alphaproteobacteria</taxon>
        <taxon>Rhodobacterales</taxon>
        <taxon>Paracoccaceae</taxon>
        <taxon>Paragemmobacter</taxon>
    </lineage>
</organism>
<reference evidence="8" key="1">
    <citation type="submission" date="2020-01" db="EMBL/GenBank/DDBJ databases">
        <title>Sphingomonas sp. strain CSW-10.</title>
        <authorList>
            <person name="Chen W.-M."/>
        </authorList>
    </citation>
    <scope>NUCLEOTIDE SEQUENCE [LARGE SCALE GENOMIC DNA]</scope>
    <source>
        <strain evidence="8">CCP-1</strain>
    </source>
</reference>
<dbReference type="InterPro" id="IPR017039">
    <property type="entry name" value="Virul_fac_BrkB"/>
</dbReference>
<dbReference type="Pfam" id="PF03631">
    <property type="entry name" value="Virul_fac_BrkB"/>
    <property type="match status" value="1"/>
</dbReference>
<evidence type="ECO:0000313" key="8">
    <source>
        <dbReference type="Proteomes" id="UP001517376"/>
    </source>
</evidence>
<feature type="transmembrane region" description="Helical" evidence="6">
    <location>
        <begin position="24"/>
        <end position="48"/>
    </location>
</feature>
<keyword evidence="2" id="KW-1003">Cell membrane</keyword>
<dbReference type="PANTHER" id="PTHR30213:SF0">
    <property type="entry name" value="UPF0761 MEMBRANE PROTEIN YIHY"/>
    <property type="match status" value="1"/>
</dbReference>
<comment type="caution">
    <text evidence="7">The sequence shown here is derived from an EMBL/GenBank/DDBJ whole genome shotgun (WGS) entry which is preliminary data.</text>
</comment>
<keyword evidence="8" id="KW-1185">Reference proteome</keyword>
<dbReference type="PIRSF" id="PIRSF035875">
    <property type="entry name" value="RNase_BN"/>
    <property type="match status" value="1"/>
</dbReference>
<sequence>MQLPNIPTLIKDLWTLSDERELDLIAAGIAFYGFLALFPAAAAVIMIWGSFSDATLIRQELELARDYLPPDAWNLISQQIEAILAGPPGGFGLATFLSLFLALWTARASVAALMRGLNAIHGLPNRAGHRHFVRSLLLTLVMVGLAIAGLLAAVVGPLILAFLPLGGLTTVALELLQLLLSLMIVILGVALVYRLGLNREITHRLFTRGIFVAVLIWVAASRGLVVYLANFDTYNRIYGSIGAVAALLVWLYLSGYAILLGAAVDAARAQRKRVDQ</sequence>
<evidence type="ECO:0000256" key="4">
    <source>
        <dbReference type="ARBA" id="ARBA00022989"/>
    </source>
</evidence>
<gene>
    <name evidence="7" type="ORF">GU920_07365</name>
</gene>
<evidence type="ECO:0000256" key="3">
    <source>
        <dbReference type="ARBA" id="ARBA00022692"/>
    </source>
</evidence>
<keyword evidence="5 6" id="KW-0472">Membrane</keyword>
<keyword evidence="3 6" id="KW-0812">Transmembrane</keyword>
<feature type="transmembrane region" description="Helical" evidence="6">
    <location>
        <begin position="135"/>
        <end position="163"/>
    </location>
</feature>
<name>A0ABW9Y479_9RHOB</name>
<dbReference type="RefSeq" id="WP_161766269.1">
    <property type="nucleotide sequence ID" value="NZ_JAAATW010000001.1"/>
</dbReference>
<dbReference type="EMBL" id="JAAATW010000001">
    <property type="protein sequence ID" value="NBE07348.1"/>
    <property type="molecule type" value="Genomic_DNA"/>
</dbReference>
<comment type="subcellular location">
    <subcellularLocation>
        <location evidence="1">Cell membrane</location>
        <topology evidence="1">Multi-pass membrane protein</topology>
    </subcellularLocation>
</comment>